<dbReference type="STRING" id="268505.A0A2A9P2Q6"/>
<name>A0A2A9P2Q6_OPHUN</name>
<keyword evidence="4" id="KW-1185">Reference proteome</keyword>
<gene>
    <name evidence="3" type="ORF">XA68_18279</name>
</gene>
<dbReference type="EMBL" id="LAZP02000909">
    <property type="protein sequence ID" value="PFH55454.1"/>
    <property type="molecule type" value="Genomic_DNA"/>
</dbReference>
<accession>A0A2A9P2Q6</accession>
<feature type="domain" description="DUF7907" evidence="2">
    <location>
        <begin position="24"/>
        <end position="198"/>
    </location>
</feature>
<dbReference type="Pfam" id="PF25484">
    <property type="entry name" value="DUF7907"/>
    <property type="match status" value="1"/>
</dbReference>
<feature type="signal peptide" evidence="1">
    <location>
        <begin position="1"/>
        <end position="19"/>
    </location>
</feature>
<comment type="caution">
    <text evidence="3">The sequence shown here is derived from an EMBL/GenBank/DDBJ whole genome shotgun (WGS) entry which is preliminary data.</text>
</comment>
<evidence type="ECO:0000313" key="3">
    <source>
        <dbReference type="EMBL" id="PFH55454.1"/>
    </source>
</evidence>
<evidence type="ECO:0000256" key="1">
    <source>
        <dbReference type="SAM" id="SignalP"/>
    </source>
</evidence>
<keyword evidence="1" id="KW-0732">Signal</keyword>
<organism evidence="3 4">
    <name type="scientific">Ophiocordyceps unilateralis</name>
    <name type="common">Zombie-ant fungus</name>
    <name type="synonym">Torrubia unilateralis</name>
    <dbReference type="NCBI Taxonomy" id="268505"/>
    <lineage>
        <taxon>Eukaryota</taxon>
        <taxon>Fungi</taxon>
        <taxon>Dikarya</taxon>
        <taxon>Ascomycota</taxon>
        <taxon>Pezizomycotina</taxon>
        <taxon>Sordariomycetes</taxon>
        <taxon>Hypocreomycetidae</taxon>
        <taxon>Hypocreales</taxon>
        <taxon>Ophiocordycipitaceae</taxon>
        <taxon>Ophiocordyceps</taxon>
    </lineage>
</organism>
<proteinExistence type="predicted"/>
<reference evidence="3 4" key="2">
    <citation type="journal article" date="2017" name="Sci. Rep.">
        <title>Ant-infecting Ophiocordyceps genomes reveal a high diversity of potential behavioral manipulation genes and a possible major role for enterotoxins.</title>
        <authorList>
            <person name="de Bekker C."/>
            <person name="Ohm R.A."/>
            <person name="Evans H.C."/>
            <person name="Brachmann A."/>
            <person name="Hughes D.P."/>
        </authorList>
    </citation>
    <scope>NUCLEOTIDE SEQUENCE [LARGE SCALE GENOMIC DNA]</scope>
    <source>
        <strain evidence="3 4">SC16a</strain>
    </source>
</reference>
<feature type="chain" id="PRO_5012156922" description="DUF7907 domain-containing protein" evidence="1">
    <location>
        <begin position="20"/>
        <end position="200"/>
    </location>
</feature>
<dbReference type="OrthoDB" id="3515453at2759"/>
<reference evidence="3 4" key="1">
    <citation type="journal article" date="2015" name="BMC Genomics">
        <title>Gene expression during zombie ant biting behavior reflects the complexity underlying fungal parasitic behavioral manipulation.</title>
        <authorList>
            <person name="de Bekker C."/>
            <person name="Ohm R.A."/>
            <person name="Loreto R.G."/>
            <person name="Sebastian A."/>
            <person name="Albert I."/>
            <person name="Merrow M."/>
            <person name="Brachmann A."/>
            <person name="Hughes D.P."/>
        </authorList>
    </citation>
    <scope>NUCLEOTIDE SEQUENCE [LARGE SCALE GENOMIC DNA]</scope>
    <source>
        <strain evidence="3 4">SC16a</strain>
    </source>
</reference>
<dbReference type="InterPro" id="IPR057229">
    <property type="entry name" value="DUF7907"/>
</dbReference>
<protein>
    <recommendedName>
        <fullName evidence="2">DUF7907 domain-containing protein</fullName>
    </recommendedName>
</protein>
<evidence type="ECO:0000259" key="2">
    <source>
        <dbReference type="Pfam" id="PF25484"/>
    </source>
</evidence>
<dbReference type="AlphaFoldDB" id="A0A2A9P2Q6"/>
<evidence type="ECO:0000313" key="4">
    <source>
        <dbReference type="Proteomes" id="UP000037136"/>
    </source>
</evidence>
<sequence>MKLTAALSTLLLGSIMAAADDVQSKPFNLVIQSADKGLNGQMFAACHTGAAIESLCVSGRFGSQFFFNTTEGAQSPMPGFEPSGAITYNLPLSGAPDHVSEPMDFWTDPSTNVALPLFQPGYSRQQVTFDKQSQLAILSYLDDTHTPPTGTKVKALKNWYVCQTYYTGYQYRTLSWVLGSGSVKPQNPSCVKVEVQRKFL</sequence>
<dbReference type="Proteomes" id="UP000037136">
    <property type="component" value="Unassembled WGS sequence"/>
</dbReference>